<dbReference type="KEGG" id="lnu:N7U66_06460"/>
<dbReference type="Proteomes" id="UP001164705">
    <property type="component" value="Chromosome"/>
</dbReference>
<name>A0A9E8MX00_9FLAO</name>
<protein>
    <submittedName>
        <fullName evidence="1">Uncharacterized protein</fullName>
    </submittedName>
</protein>
<dbReference type="EMBL" id="CP113088">
    <property type="protein sequence ID" value="WAC03217.1"/>
    <property type="molecule type" value="Genomic_DNA"/>
</dbReference>
<keyword evidence="2" id="KW-1185">Reference proteome</keyword>
<accession>A0A9E8MX00</accession>
<proteinExistence type="predicted"/>
<sequence length="96" mass="11008">MNNLILTTLFLTIGLTMHSQNETSVLQAKTASNVRPDIQNQTITSLLTLKWYHLNCDFKVIKNKKVATEKSSTDRFTHQTKDFFIKFYGGIAIRLT</sequence>
<reference evidence="1" key="1">
    <citation type="submission" date="2022-11" db="EMBL/GenBank/DDBJ databases">
        <title>Lacinutrix neustonica HL-RS19T sp. nov., isolated from the surface microlayer sample of brackish Lake Shihwa.</title>
        <authorList>
            <person name="Choi J.Y."/>
            <person name="Hwang C.Y."/>
        </authorList>
    </citation>
    <scope>NUCLEOTIDE SEQUENCE</scope>
    <source>
        <strain evidence="1">HL-RS19</strain>
    </source>
</reference>
<evidence type="ECO:0000313" key="2">
    <source>
        <dbReference type="Proteomes" id="UP001164705"/>
    </source>
</evidence>
<dbReference type="RefSeq" id="WP_267677793.1">
    <property type="nucleotide sequence ID" value="NZ_CP113088.1"/>
</dbReference>
<dbReference type="AlphaFoldDB" id="A0A9E8MX00"/>
<evidence type="ECO:0000313" key="1">
    <source>
        <dbReference type="EMBL" id="WAC03217.1"/>
    </source>
</evidence>
<organism evidence="1 2">
    <name type="scientific">Lacinutrix neustonica</name>
    <dbReference type="NCBI Taxonomy" id="2980107"/>
    <lineage>
        <taxon>Bacteria</taxon>
        <taxon>Pseudomonadati</taxon>
        <taxon>Bacteroidota</taxon>
        <taxon>Flavobacteriia</taxon>
        <taxon>Flavobacteriales</taxon>
        <taxon>Flavobacteriaceae</taxon>
        <taxon>Lacinutrix</taxon>
    </lineage>
</organism>
<gene>
    <name evidence="1" type="ORF">N7U66_06460</name>
</gene>